<feature type="region of interest" description="Disordered" evidence="1">
    <location>
        <begin position="1"/>
        <end position="74"/>
    </location>
</feature>
<dbReference type="AlphaFoldDB" id="A0A830DEU8"/>
<evidence type="ECO:0000313" key="4">
    <source>
        <dbReference type="Proteomes" id="UP000653305"/>
    </source>
</evidence>
<evidence type="ECO:0000256" key="1">
    <source>
        <dbReference type="SAM" id="MobiDB-lite"/>
    </source>
</evidence>
<dbReference type="InterPro" id="IPR007789">
    <property type="entry name" value="DUF688"/>
</dbReference>
<feature type="transmembrane region" description="Helical" evidence="2">
    <location>
        <begin position="184"/>
        <end position="204"/>
    </location>
</feature>
<name>A0A830DEU8_9LAMI</name>
<keyword evidence="2" id="KW-1133">Transmembrane helix</keyword>
<gene>
    <name evidence="3" type="ORF">PHJA_002792400</name>
</gene>
<dbReference type="Pfam" id="PF05097">
    <property type="entry name" value="DUF688"/>
    <property type="match status" value="1"/>
</dbReference>
<organism evidence="3 4">
    <name type="scientific">Phtheirospermum japonicum</name>
    <dbReference type="NCBI Taxonomy" id="374723"/>
    <lineage>
        <taxon>Eukaryota</taxon>
        <taxon>Viridiplantae</taxon>
        <taxon>Streptophyta</taxon>
        <taxon>Embryophyta</taxon>
        <taxon>Tracheophyta</taxon>
        <taxon>Spermatophyta</taxon>
        <taxon>Magnoliopsida</taxon>
        <taxon>eudicotyledons</taxon>
        <taxon>Gunneridae</taxon>
        <taxon>Pentapetalae</taxon>
        <taxon>asterids</taxon>
        <taxon>lamiids</taxon>
        <taxon>Lamiales</taxon>
        <taxon>Orobanchaceae</taxon>
        <taxon>Orobanchaceae incertae sedis</taxon>
        <taxon>Phtheirospermum</taxon>
    </lineage>
</organism>
<evidence type="ECO:0000313" key="3">
    <source>
        <dbReference type="EMBL" id="GFQ06484.1"/>
    </source>
</evidence>
<keyword evidence="2" id="KW-0812">Transmembrane</keyword>
<proteinExistence type="predicted"/>
<sequence>MGAKLNDDLEPNSTPKLSLSKLPCKPRGPIQMLTPPLHPSASIPFRWEEAPGKPRPATEAAAEAQWPPSPAASKNKVARCLDLPPGLLHDDAKFTIMPSPATVLDGPYVGRSLSLACTFSFRKGLAGARDDGAKRFGSARWGSCKEEEKLRRGNFDISHTLGEFFKSENNNVKITRVGRRRRSFFNLSTVNSNLYVIFFPFFFFI</sequence>
<reference evidence="3" key="1">
    <citation type="submission" date="2020-07" db="EMBL/GenBank/DDBJ databases">
        <title>Ethylene signaling mediates host invasion by parasitic plants.</title>
        <authorList>
            <person name="Yoshida S."/>
        </authorList>
    </citation>
    <scope>NUCLEOTIDE SEQUENCE</scope>
    <source>
        <strain evidence="3">Okayama</strain>
    </source>
</reference>
<comment type="caution">
    <text evidence="3">The sequence shown here is derived from an EMBL/GenBank/DDBJ whole genome shotgun (WGS) entry which is preliminary data.</text>
</comment>
<evidence type="ECO:0000256" key="2">
    <source>
        <dbReference type="SAM" id="Phobius"/>
    </source>
</evidence>
<dbReference type="OrthoDB" id="1934555at2759"/>
<dbReference type="PANTHER" id="PTHR34371">
    <property type="entry name" value="OS01G0551000 PROTEIN"/>
    <property type="match status" value="1"/>
</dbReference>
<protein>
    <submittedName>
        <fullName evidence="3">Uncharacterized protein at4g00950</fullName>
    </submittedName>
</protein>
<keyword evidence="4" id="KW-1185">Reference proteome</keyword>
<dbReference type="EMBL" id="BMAC01001247">
    <property type="protein sequence ID" value="GFQ06484.1"/>
    <property type="molecule type" value="Genomic_DNA"/>
</dbReference>
<dbReference type="Proteomes" id="UP000653305">
    <property type="component" value="Unassembled WGS sequence"/>
</dbReference>
<dbReference type="PANTHER" id="PTHR34371:SF6">
    <property type="entry name" value="MEMBRANE-ASSOCIATED KINASE REGULATOR 6"/>
    <property type="match status" value="1"/>
</dbReference>
<keyword evidence="2" id="KW-0472">Membrane</keyword>
<accession>A0A830DEU8</accession>